<gene>
    <name evidence="1" type="ORF">KCG34_13350</name>
</gene>
<name>A0A975G557_9CAUL</name>
<evidence type="ECO:0000313" key="2">
    <source>
        <dbReference type="Proteomes" id="UP000676409"/>
    </source>
</evidence>
<protein>
    <submittedName>
        <fullName evidence="1">Uncharacterized protein</fullName>
    </submittedName>
</protein>
<dbReference type="KEGG" id="caul:KCG34_13350"/>
<reference evidence="1" key="1">
    <citation type="submission" date="2021-04" db="EMBL/GenBank/DDBJ databases">
        <title>The complete genome sequence of Caulobacter sp. S6.</title>
        <authorList>
            <person name="Tang Y."/>
            <person name="Ouyang W."/>
            <person name="Liu Q."/>
            <person name="Huang B."/>
            <person name="Guo Z."/>
            <person name="Lei P."/>
        </authorList>
    </citation>
    <scope>NUCLEOTIDE SEQUENCE</scope>
    <source>
        <strain evidence="1">S6</strain>
    </source>
</reference>
<proteinExistence type="predicted"/>
<dbReference type="Proteomes" id="UP000676409">
    <property type="component" value="Chromosome"/>
</dbReference>
<dbReference type="EMBL" id="CP073078">
    <property type="protein sequence ID" value="QUD90773.1"/>
    <property type="molecule type" value="Genomic_DNA"/>
</dbReference>
<sequence>MSAAGQRCGLFSPELAAALDSAAAQARGAALRAGASEQSLAVLRQRAVARAAGVACGSKDMNAAAARVRAAFDGYAHLQKMNFPGDLSDWTAQRSQAQRTMVWRLAQTSRFGADSMSFGLAGQGGASALVAAVSFADGAQPYAARLVLRDVTRASQPCLGQAGQGLVARMPLAGARTAYLAEARDAAPSSLLPYGARTGLVFRFPHAAADALAGLDPREAVAVEFVFQGRVGDMVRTAYVEVGDFAAGRAFLAAAQR</sequence>
<organism evidence="1 2">
    <name type="scientific">Phenylobacterium montanum</name>
    <dbReference type="NCBI Taxonomy" id="2823693"/>
    <lineage>
        <taxon>Bacteria</taxon>
        <taxon>Pseudomonadati</taxon>
        <taxon>Pseudomonadota</taxon>
        <taxon>Alphaproteobacteria</taxon>
        <taxon>Caulobacterales</taxon>
        <taxon>Caulobacteraceae</taxon>
        <taxon>Phenylobacterium</taxon>
    </lineage>
</organism>
<dbReference type="AlphaFoldDB" id="A0A975G557"/>
<keyword evidence="2" id="KW-1185">Reference proteome</keyword>
<evidence type="ECO:0000313" key="1">
    <source>
        <dbReference type="EMBL" id="QUD90773.1"/>
    </source>
</evidence>
<accession>A0A975G557</accession>